<evidence type="ECO:0000256" key="7">
    <source>
        <dbReference type="RuleBase" id="RU363032"/>
    </source>
</evidence>
<dbReference type="PANTHER" id="PTHR43386:SF1">
    <property type="entry name" value="D,D-DIPEPTIDE TRANSPORT SYSTEM PERMEASE PROTEIN DDPC-RELATED"/>
    <property type="match status" value="1"/>
</dbReference>
<keyword evidence="3" id="KW-1003">Cell membrane</keyword>
<evidence type="ECO:0000256" key="2">
    <source>
        <dbReference type="ARBA" id="ARBA00022448"/>
    </source>
</evidence>
<organism evidence="9 10">
    <name type="scientific">Deinococcus radiopugnans</name>
    <dbReference type="NCBI Taxonomy" id="57497"/>
    <lineage>
        <taxon>Bacteria</taxon>
        <taxon>Thermotogati</taxon>
        <taxon>Deinococcota</taxon>
        <taxon>Deinococci</taxon>
        <taxon>Deinococcales</taxon>
        <taxon>Deinococcaceae</taxon>
        <taxon>Deinococcus</taxon>
    </lineage>
</organism>
<dbReference type="Gene3D" id="1.10.3720.10">
    <property type="entry name" value="MetI-like"/>
    <property type="match status" value="1"/>
</dbReference>
<keyword evidence="6 7" id="KW-0472">Membrane</keyword>
<feature type="domain" description="ABC transmembrane type-1" evidence="8">
    <location>
        <begin position="80"/>
        <end position="269"/>
    </location>
</feature>
<evidence type="ECO:0000313" key="9">
    <source>
        <dbReference type="EMBL" id="AIZ46557.1"/>
    </source>
</evidence>
<keyword evidence="4 7" id="KW-0812">Transmembrane</keyword>
<dbReference type="Pfam" id="PF12911">
    <property type="entry name" value="OppC_N"/>
    <property type="match status" value="1"/>
</dbReference>
<dbReference type="STRING" id="1182571.QR90_08460"/>
<dbReference type="AlphaFoldDB" id="A0A0A7KK36"/>
<feature type="transmembrane region" description="Helical" evidence="7">
    <location>
        <begin position="20"/>
        <end position="42"/>
    </location>
</feature>
<dbReference type="SUPFAM" id="SSF161098">
    <property type="entry name" value="MetI-like"/>
    <property type="match status" value="1"/>
</dbReference>
<reference evidence="10" key="1">
    <citation type="submission" date="2014-11" db="EMBL/GenBank/DDBJ databases">
        <title>Hymenobacter sp. DG25B genome submission.</title>
        <authorList>
            <person name="Jung H.-Y."/>
            <person name="Kim M.K."/>
            <person name="Srinivasan S."/>
            <person name="Lim S."/>
        </authorList>
    </citation>
    <scope>NUCLEOTIDE SEQUENCE [LARGE SCALE GENOMIC DNA]</scope>
    <source>
        <strain evidence="10">DY59</strain>
    </source>
</reference>
<evidence type="ECO:0000259" key="8">
    <source>
        <dbReference type="PROSITE" id="PS50928"/>
    </source>
</evidence>
<name>A0A0A7KK36_9DEIO</name>
<evidence type="ECO:0000256" key="1">
    <source>
        <dbReference type="ARBA" id="ARBA00004651"/>
    </source>
</evidence>
<dbReference type="PANTHER" id="PTHR43386">
    <property type="entry name" value="OLIGOPEPTIDE TRANSPORT SYSTEM PERMEASE PROTEIN APPC"/>
    <property type="match status" value="1"/>
</dbReference>
<dbReference type="HOGENOM" id="CLU_028518_1_1_0"/>
<evidence type="ECO:0000256" key="5">
    <source>
        <dbReference type="ARBA" id="ARBA00022989"/>
    </source>
</evidence>
<evidence type="ECO:0000256" key="3">
    <source>
        <dbReference type="ARBA" id="ARBA00022475"/>
    </source>
</evidence>
<comment type="subcellular location">
    <subcellularLocation>
        <location evidence="1 7">Cell membrane</location>
        <topology evidence="1 7">Multi-pass membrane protein</topology>
    </subcellularLocation>
</comment>
<dbReference type="CDD" id="cd06261">
    <property type="entry name" value="TM_PBP2"/>
    <property type="match status" value="1"/>
</dbReference>
<dbReference type="Pfam" id="PF00528">
    <property type="entry name" value="BPD_transp_1"/>
    <property type="match status" value="1"/>
</dbReference>
<sequence>MTRVRRPSVWWRTLARHRLAATGAIFLIFTFLLVLFGPLLPIPTATQIDLMSVFAPPSPQHWLGTDENGRDVLARLIAGGRVSLVLGLSAALLTVLIGATIGLIAGYFGGLADRVIMRFTDGVLSIPVFFLLLAVVALWGSSPTVLVLALAFTRWMGPARLIRGEVLRVKHQEFVMAAQSLGARDSRVMARHLLPQVMPSLIVATTIGVGNVMLLEASLSFLGLGIQPPSASWGNMLTGSQNYVFSAPHLAVYPGLMILWSVMAFNSLGDVLRDVMDPRHRTRA</sequence>
<dbReference type="GO" id="GO:0055085">
    <property type="term" value="P:transmembrane transport"/>
    <property type="evidence" value="ECO:0007669"/>
    <property type="project" value="InterPro"/>
</dbReference>
<evidence type="ECO:0000313" key="10">
    <source>
        <dbReference type="Proteomes" id="UP000030634"/>
    </source>
</evidence>
<protein>
    <recommendedName>
        <fullName evidence="8">ABC transmembrane type-1 domain-containing protein</fullName>
    </recommendedName>
</protein>
<feature type="transmembrane region" description="Helical" evidence="7">
    <location>
        <begin position="201"/>
        <end position="226"/>
    </location>
</feature>
<accession>A0A0A7KK36</accession>
<dbReference type="PROSITE" id="PS50928">
    <property type="entry name" value="ABC_TM1"/>
    <property type="match status" value="1"/>
</dbReference>
<keyword evidence="5 7" id="KW-1133">Transmembrane helix</keyword>
<gene>
    <name evidence="9" type="ORF">QR90_08460</name>
</gene>
<proteinExistence type="inferred from homology"/>
<feature type="transmembrane region" description="Helical" evidence="7">
    <location>
        <begin position="128"/>
        <end position="153"/>
    </location>
</feature>
<dbReference type="InterPro" id="IPR025966">
    <property type="entry name" value="OppC_N"/>
</dbReference>
<comment type="similarity">
    <text evidence="7">Belongs to the binding-protein-dependent transport system permease family.</text>
</comment>
<dbReference type="KEGG" id="dsw:QR90_08460"/>
<dbReference type="InterPro" id="IPR050366">
    <property type="entry name" value="BP-dependent_transpt_permease"/>
</dbReference>
<evidence type="ECO:0000256" key="4">
    <source>
        <dbReference type="ARBA" id="ARBA00022692"/>
    </source>
</evidence>
<evidence type="ECO:0000256" key="6">
    <source>
        <dbReference type="ARBA" id="ARBA00023136"/>
    </source>
</evidence>
<feature type="transmembrane region" description="Helical" evidence="7">
    <location>
        <begin position="250"/>
        <end position="272"/>
    </location>
</feature>
<dbReference type="EMBL" id="CP010028">
    <property type="protein sequence ID" value="AIZ46557.1"/>
    <property type="molecule type" value="Genomic_DNA"/>
</dbReference>
<dbReference type="Proteomes" id="UP000030634">
    <property type="component" value="Chromosome"/>
</dbReference>
<dbReference type="GO" id="GO:0005886">
    <property type="term" value="C:plasma membrane"/>
    <property type="evidence" value="ECO:0007669"/>
    <property type="project" value="UniProtKB-SubCell"/>
</dbReference>
<dbReference type="InterPro" id="IPR000515">
    <property type="entry name" value="MetI-like"/>
</dbReference>
<dbReference type="InterPro" id="IPR035906">
    <property type="entry name" value="MetI-like_sf"/>
</dbReference>
<feature type="transmembrane region" description="Helical" evidence="7">
    <location>
        <begin position="84"/>
        <end position="108"/>
    </location>
</feature>
<keyword evidence="2 7" id="KW-0813">Transport</keyword>